<evidence type="ECO:0000313" key="3">
    <source>
        <dbReference type="Proteomes" id="UP001082703"/>
    </source>
</evidence>
<evidence type="ECO:0000313" key="2">
    <source>
        <dbReference type="EMBL" id="MCY1714839.1"/>
    </source>
</evidence>
<keyword evidence="3" id="KW-1185">Reference proteome</keyword>
<reference evidence="2 3" key="1">
    <citation type="submission" date="2022-11" db="EMBL/GenBank/DDBJ databases">
        <authorList>
            <person name="Caiyu Z."/>
        </authorList>
    </citation>
    <scope>NUCLEOTIDE SEQUENCE [LARGE SCALE GENOMIC DNA]</scope>
    <source>
        <strain evidence="2 3">YR-4</strain>
    </source>
</reference>
<feature type="compositionally biased region" description="Basic and acidic residues" evidence="1">
    <location>
        <begin position="1"/>
        <end position="18"/>
    </location>
</feature>
<gene>
    <name evidence="2" type="ORF">OUY18_11315</name>
</gene>
<comment type="caution">
    <text evidence="2">The sequence shown here is derived from an EMBL/GenBank/DDBJ whole genome shotgun (WGS) entry which is preliminary data.</text>
</comment>
<feature type="compositionally biased region" description="Basic and acidic residues" evidence="1">
    <location>
        <begin position="45"/>
        <end position="57"/>
    </location>
</feature>
<proteinExistence type="predicted"/>
<sequence>MDKEREQFHSDSKEEKVGKMAATLPNMSKSDIPSDILGSYTGTPRDGEKPDQDADDL</sequence>
<evidence type="ECO:0000256" key="1">
    <source>
        <dbReference type="SAM" id="MobiDB-lite"/>
    </source>
</evidence>
<accession>A0ABT4BVD0</accession>
<evidence type="ECO:0008006" key="4">
    <source>
        <dbReference type="Google" id="ProtNLM"/>
    </source>
</evidence>
<dbReference type="Proteomes" id="UP001082703">
    <property type="component" value="Unassembled WGS sequence"/>
</dbReference>
<dbReference type="EMBL" id="JAPOHA010000011">
    <property type="protein sequence ID" value="MCY1714839.1"/>
    <property type="molecule type" value="Genomic_DNA"/>
</dbReference>
<feature type="region of interest" description="Disordered" evidence="1">
    <location>
        <begin position="1"/>
        <end position="57"/>
    </location>
</feature>
<name>A0ABT4BVD0_9FIRM</name>
<dbReference type="RefSeq" id="WP_268058893.1">
    <property type="nucleotide sequence ID" value="NZ_JAPOHA010000011.1"/>
</dbReference>
<protein>
    <recommendedName>
        <fullName evidence="4">DUF4316 domain-containing protein</fullName>
    </recommendedName>
</protein>
<organism evidence="2 3">
    <name type="scientific">Caproiciproducens galactitolivorans</name>
    <dbReference type="NCBI Taxonomy" id="642589"/>
    <lineage>
        <taxon>Bacteria</taxon>
        <taxon>Bacillati</taxon>
        <taxon>Bacillota</taxon>
        <taxon>Clostridia</taxon>
        <taxon>Eubacteriales</taxon>
        <taxon>Acutalibacteraceae</taxon>
        <taxon>Caproiciproducens</taxon>
    </lineage>
</organism>